<feature type="domain" description="SLH" evidence="4">
    <location>
        <begin position="44"/>
        <end position="107"/>
    </location>
</feature>
<feature type="domain" description="SLH" evidence="4">
    <location>
        <begin position="212"/>
        <end position="274"/>
    </location>
</feature>
<dbReference type="PANTHER" id="PTHR43308:SF5">
    <property type="entry name" value="S-LAYER PROTEIN _ PEPTIDOGLYCAN ENDO-BETA-N-ACETYLGLUCOSAMINIDASE"/>
    <property type="match status" value="1"/>
</dbReference>
<reference evidence="5 6" key="1">
    <citation type="journal article" date="2021" name="ISME Commun">
        <title>Automated analysis of genomic sequences facilitates high-throughput and comprehensive description of bacteria.</title>
        <authorList>
            <person name="Hitch T.C.A."/>
        </authorList>
    </citation>
    <scope>NUCLEOTIDE SEQUENCE [LARGE SCALE GENOMIC DNA]</scope>
    <source>
        <strain evidence="5 6">Sanger_03</strain>
    </source>
</reference>
<evidence type="ECO:0000313" key="5">
    <source>
        <dbReference type="EMBL" id="MCU6687872.1"/>
    </source>
</evidence>
<dbReference type="Proteomes" id="UP001652431">
    <property type="component" value="Unassembled WGS sequence"/>
</dbReference>
<dbReference type="InterPro" id="IPR001119">
    <property type="entry name" value="SLH_dom"/>
</dbReference>
<dbReference type="PROSITE" id="PS51272">
    <property type="entry name" value="SLH"/>
    <property type="match status" value="3"/>
</dbReference>
<evidence type="ECO:0000313" key="6">
    <source>
        <dbReference type="Proteomes" id="UP001652431"/>
    </source>
</evidence>
<accession>A0ABT2RR33</accession>
<proteinExistence type="predicted"/>
<dbReference type="InterPro" id="IPR013688">
    <property type="entry name" value="GBS_Bsp-like"/>
</dbReference>
<keyword evidence="3" id="KW-0732">Signal</keyword>
<dbReference type="InterPro" id="IPR002931">
    <property type="entry name" value="Transglutaminase-like"/>
</dbReference>
<evidence type="ECO:0000256" key="1">
    <source>
        <dbReference type="ARBA" id="ARBA00022737"/>
    </source>
</evidence>
<dbReference type="SUPFAM" id="SSF54001">
    <property type="entry name" value="Cysteine proteinases"/>
    <property type="match status" value="1"/>
</dbReference>
<dbReference type="Pfam" id="PF08481">
    <property type="entry name" value="GBS_Bsp-like"/>
    <property type="match status" value="1"/>
</dbReference>
<dbReference type="Pfam" id="PF01841">
    <property type="entry name" value="Transglut_core"/>
    <property type="match status" value="1"/>
</dbReference>
<dbReference type="Pfam" id="PF00395">
    <property type="entry name" value="SLH"/>
    <property type="match status" value="3"/>
</dbReference>
<sequence length="521" mass="57826">MKKQIKRLMALVLSVSMTFMVPGTAAFADEVQNADEVIELSGLSGTIFDDVNTGDWYESYVGYVLNKGIMTGKGENLFAPGEELCRAQFATVLYRIAGSPDVSYSAVFPDVPDGMFYTKPVLWASQDEVAVITGYEEGNFGPDDMITREQMATMLYRYAEYKGFIDSETDDTIPGEPDSEGEESEVTDPEIIETEETNAEESEIIAAELSELDKYPDAALVSGFAQDAMEWAVCAEIITGDNGTLNPQGTTNRAVCATMVQRFCEKFMPGELKDVDMSASCQRVSITQTSVEEGIFWIKAEGVKASMDIQKVQARVWCYGVNEDAGWYTLEKQPDGSYGTGGGVLYHGIHFGIYYADMYVMLSNGVRLYVGSANVQVDGSIGQIRVVNHVNNVYNQVGRDLYSCYMWVVNNVSYKRLPNPLEPPAGYTSAEWYALQAFDLGEGNCYCFAAAFYYLAKGLGYDAEFIQGRVKLRSGGYNLHGWVIINLDGASYICDPESTRDIGRYNFYMQPVNSPVMQYEW</sequence>
<feature type="region of interest" description="Disordered" evidence="2">
    <location>
        <begin position="167"/>
        <end position="189"/>
    </location>
</feature>
<comment type="caution">
    <text evidence="5">The sequence shown here is derived from an EMBL/GenBank/DDBJ whole genome shotgun (WGS) entry which is preliminary data.</text>
</comment>
<gene>
    <name evidence="5" type="ORF">OCV99_15320</name>
</gene>
<feature type="signal peptide" evidence="3">
    <location>
        <begin position="1"/>
        <end position="28"/>
    </location>
</feature>
<name>A0ABT2RR33_9FIRM</name>
<dbReference type="InterPro" id="IPR051465">
    <property type="entry name" value="Cell_Envelope_Struct_Comp"/>
</dbReference>
<dbReference type="EMBL" id="JAOQJU010000028">
    <property type="protein sequence ID" value="MCU6687872.1"/>
    <property type="molecule type" value="Genomic_DNA"/>
</dbReference>
<evidence type="ECO:0000256" key="3">
    <source>
        <dbReference type="SAM" id="SignalP"/>
    </source>
</evidence>
<evidence type="ECO:0000256" key="2">
    <source>
        <dbReference type="SAM" id="MobiDB-lite"/>
    </source>
</evidence>
<keyword evidence="6" id="KW-1185">Reference proteome</keyword>
<protein>
    <submittedName>
        <fullName evidence="5">S-layer homology domain-containing protein</fullName>
    </submittedName>
</protein>
<keyword evidence="1" id="KW-0677">Repeat</keyword>
<dbReference type="Gene3D" id="2.60.40.3760">
    <property type="match status" value="1"/>
</dbReference>
<feature type="domain" description="SLH" evidence="4">
    <location>
        <begin position="108"/>
        <end position="169"/>
    </location>
</feature>
<organism evidence="5 6">
    <name type="scientific">Dorea acetigenes</name>
    <dbReference type="NCBI Taxonomy" id="2981787"/>
    <lineage>
        <taxon>Bacteria</taxon>
        <taxon>Bacillati</taxon>
        <taxon>Bacillota</taxon>
        <taxon>Clostridia</taxon>
        <taxon>Lachnospirales</taxon>
        <taxon>Lachnospiraceae</taxon>
        <taxon>Dorea</taxon>
    </lineage>
</organism>
<dbReference type="RefSeq" id="WP_158371697.1">
    <property type="nucleotide sequence ID" value="NZ_JAOQJU010000028.1"/>
</dbReference>
<feature type="chain" id="PRO_5045996193" evidence="3">
    <location>
        <begin position="29"/>
        <end position="521"/>
    </location>
</feature>
<evidence type="ECO:0000259" key="4">
    <source>
        <dbReference type="PROSITE" id="PS51272"/>
    </source>
</evidence>
<dbReference type="InterPro" id="IPR038765">
    <property type="entry name" value="Papain-like_cys_pep_sf"/>
</dbReference>
<dbReference type="PANTHER" id="PTHR43308">
    <property type="entry name" value="OUTER MEMBRANE PROTEIN ALPHA-RELATED"/>
    <property type="match status" value="1"/>
</dbReference>